<dbReference type="InterPro" id="IPR002156">
    <property type="entry name" value="RNaseH_domain"/>
</dbReference>
<sequence length="109" mass="11971">MVEILGLSVGLRIVKKKSMRDLVIETDSEILANALNKGTTINHPLKVLLEECRRLMNEVNALDMLAKLGLKASPKVHEYLFPPVDLGPILSEEVKSCVHPLVLCSPVSS</sequence>
<organism evidence="2 3">
    <name type="scientific">Dillenia turbinata</name>
    <dbReference type="NCBI Taxonomy" id="194707"/>
    <lineage>
        <taxon>Eukaryota</taxon>
        <taxon>Viridiplantae</taxon>
        <taxon>Streptophyta</taxon>
        <taxon>Embryophyta</taxon>
        <taxon>Tracheophyta</taxon>
        <taxon>Spermatophyta</taxon>
        <taxon>Magnoliopsida</taxon>
        <taxon>eudicotyledons</taxon>
        <taxon>Gunneridae</taxon>
        <taxon>Pentapetalae</taxon>
        <taxon>Dilleniales</taxon>
        <taxon>Dilleniaceae</taxon>
        <taxon>Dillenia</taxon>
    </lineage>
</organism>
<dbReference type="EMBL" id="JBAMMX010000006">
    <property type="protein sequence ID" value="KAK6938484.1"/>
    <property type="molecule type" value="Genomic_DNA"/>
</dbReference>
<dbReference type="GO" id="GO:0004523">
    <property type="term" value="F:RNA-DNA hybrid ribonuclease activity"/>
    <property type="evidence" value="ECO:0007669"/>
    <property type="project" value="InterPro"/>
</dbReference>
<gene>
    <name evidence="2" type="ORF">RJ641_031992</name>
</gene>
<comment type="caution">
    <text evidence="2">The sequence shown here is derived from an EMBL/GenBank/DDBJ whole genome shotgun (WGS) entry which is preliminary data.</text>
</comment>
<name>A0AAN8VR29_9MAGN</name>
<feature type="domain" description="RNase H type-1" evidence="1">
    <location>
        <begin position="1"/>
        <end position="58"/>
    </location>
</feature>
<evidence type="ECO:0000313" key="3">
    <source>
        <dbReference type="Proteomes" id="UP001370490"/>
    </source>
</evidence>
<dbReference type="Gene3D" id="3.30.420.10">
    <property type="entry name" value="Ribonuclease H-like superfamily/Ribonuclease H"/>
    <property type="match status" value="1"/>
</dbReference>
<evidence type="ECO:0000259" key="1">
    <source>
        <dbReference type="Pfam" id="PF13456"/>
    </source>
</evidence>
<proteinExistence type="predicted"/>
<accession>A0AAN8VR29</accession>
<dbReference type="Pfam" id="PF13456">
    <property type="entry name" value="RVT_3"/>
    <property type="match status" value="1"/>
</dbReference>
<keyword evidence="3" id="KW-1185">Reference proteome</keyword>
<dbReference type="GO" id="GO:0003676">
    <property type="term" value="F:nucleic acid binding"/>
    <property type="evidence" value="ECO:0007669"/>
    <property type="project" value="InterPro"/>
</dbReference>
<dbReference type="AlphaFoldDB" id="A0AAN8VR29"/>
<dbReference type="Proteomes" id="UP001370490">
    <property type="component" value="Unassembled WGS sequence"/>
</dbReference>
<dbReference type="SUPFAM" id="SSF53098">
    <property type="entry name" value="Ribonuclease H-like"/>
    <property type="match status" value="1"/>
</dbReference>
<reference evidence="2 3" key="1">
    <citation type="submission" date="2023-12" db="EMBL/GenBank/DDBJ databases">
        <title>A high-quality genome assembly for Dillenia turbinata (Dilleniales).</title>
        <authorList>
            <person name="Chanderbali A."/>
        </authorList>
    </citation>
    <scope>NUCLEOTIDE SEQUENCE [LARGE SCALE GENOMIC DNA]</scope>
    <source>
        <strain evidence="2">LSX21</strain>
        <tissue evidence="2">Leaf</tissue>
    </source>
</reference>
<protein>
    <submittedName>
        <fullName evidence="2">Ribonuclease H domain</fullName>
    </submittedName>
</protein>
<evidence type="ECO:0000313" key="2">
    <source>
        <dbReference type="EMBL" id="KAK6938484.1"/>
    </source>
</evidence>
<dbReference type="InterPro" id="IPR012337">
    <property type="entry name" value="RNaseH-like_sf"/>
</dbReference>
<dbReference type="InterPro" id="IPR036397">
    <property type="entry name" value="RNaseH_sf"/>
</dbReference>